<dbReference type="PROSITE" id="PS51977">
    <property type="entry name" value="WGR"/>
    <property type="match status" value="1"/>
</dbReference>
<accession>A0A3B0Y782</accession>
<dbReference type="InterPro" id="IPR032675">
    <property type="entry name" value="LRR_dom_sf"/>
</dbReference>
<reference evidence="2" key="1">
    <citation type="submission" date="2018-06" db="EMBL/GenBank/DDBJ databases">
        <authorList>
            <person name="Zhirakovskaya E."/>
        </authorList>
    </citation>
    <scope>NUCLEOTIDE SEQUENCE</scope>
</reference>
<feature type="domain" description="WGR" evidence="1">
    <location>
        <begin position="1"/>
        <end position="77"/>
    </location>
</feature>
<dbReference type="Gene3D" id="2.20.140.10">
    <property type="entry name" value="WGR domain"/>
    <property type="match status" value="1"/>
</dbReference>
<protein>
    <recommendedName>
        <fullName evidence="1">WGR domain-containing protein</fullName>
    </recommendedName>
</protein>
<dbReference type="SUPFAM" id="SSF52047">
    <property type="entry name" value="RNI-like"/>
    <property type="match status" value="1"/>
</dbReference>
<dbReference type="SMART" id="SM00773">
    <property type="entry name" value="WGR"/>
    <property type="match status" value="1"/>
</dbReference>
<dbReference type="InterPro" id="IPR008893">
    <property type="entry name" value="WGR_domain"/>
</dbReference>
<dbReference type="EMBL" id="UOFL01000036">
    <property type="protein sequence ID" value="VAW72263.1"/>
    <property type="molecule type" value="Genomic_DNA"/>
</dbReference>
<dbReference type="InterPro" id="IPR049809">
    <property type="entry name" value="YehF/YfeS-like_WGR"/>
</dbReference>
<evidence type="ECO:0000259" key="1">
    <source>
        <dbReference type="PROSITE" id="PS51977"/>
    </source>
</evidence>
<dbReference type="SUPFAM" id="SSF142921">
    <property type="entry name" value="WGR domain-like"/>
    <property type="match status" value="1"/>
</dbReference>
<name>A0A3B0Y782_9ZZZZ</name>
<dbReference type="CDD" id="cd07996">
    <property type="entry name" value="WGR_MMR_like"/>
    <property type="match status" value="1"/>
</dbReference>
<proteinExistence type="predicted"/>
<sequence length="451" mass="49488">MPRYEYDDGKSQKFWEINIVGDTYEVRYGKIGANGQTSSKSFTSEEEAQVAADKITATKVKKGYALVGESSPSPVDPIDDLVHSLQIDPNNVEAWQVYSDYLQTQNDPRGELIALGIPIEKSPGSKKGKEAKVRFNQIFEENKEAWFGIAAEYINDTRLFSMTWKYGYLLNVRVAFYYDFEGPSTHELLGALLKGPAGKFVQTISIGITEGMEDADACFSDCTHEIVSGGRRAAVKELTIGDFESDECEISWSSIGNCGKIYAVLPNLEQLIIHGGGIELGKIKHKNLKTLSITTGGLSATAVKAVAKADLPALEMLIVYFGAEDYGAEGEVGMLKPLFDGKGYPALKQLGLMNAEFQNEITQALVKAPIVKQLISLDLSMGTMTDEGAQILLDNVDIFGHLDHIDVSSNYLSEEIVNHLEKVYPKKMSIGDQEVPDVDDGEVYTYVSVAE</sequence>
<evidence type="ECO:0000313" key="2">
    <source>
        <dbReference type="EMBL" id="VAW72263.1"/>
    </source>
</evidence>
<dbReference type="Pfam" id="PF05406">
    <property type="entry name" value="WGR"/>
    <property type="match status" value="1"/>
</dbReference>
<dbReference type="AlphaFoldDB" id="A0A3B0Y782"/>
<gene>
    <name evidence="2" type="ORF">MNBD_GAMMA12-1680</name>
</gene>
<organism evidence="2">
    <name type="scientific">hydrothermal vent metagenome</name>
    <dbReference type="NCBI Taxonomy" id="652676"/>
    <lineage>
        <taxon>unclassified sequences</taxon>
        <taxon>metagenomes</taxon>
        <taxon>ecological metagenomes</taxon>
    </lineage>
</organism>
<dbReference type="Gene3D" id="3.80.10.10">
    <property type="entry name" value="Ribonuclease Inhibitor"/>
    <property type="match status" value="1"/>
</dbReference>
<dbReference type="InterPro" id="IPR036930">
    <property type="entry name" value="WGR_dom_sf"/>
</dbReference>